<reference evidence="4" key="1">
    <citation type="submission" date="2017-08" db="EMBL/GenBank/DDBJ databases">
        <authorList>
            <person name="Varghese N."/>
            <person name="Submissions S."/>
        </authorList>
    </citation>
    <scope>NUCLEOTIDE SEQUENCE [LARGE SCALE GENOMIC DNA]</scope>
    <source>
        <strain evidence="4">DSM 4725</strain>
    </source>
</reference>
<evidence type="ECO:0000313" key="3">
    <source>
        <dbReference type="EMBL" id="SOC47394.1"/>
    </source>
</evidence>
<dbReference type="Proteomes" id="UP000219435">
    <property type="component" value="Unassembled WGS sequence"/>
</dbReference>
<keyword evidence="2" id="KW-1133">Transmembrane helix</keyword>
<accession>A0A285UZT3</accession>
<dbReference type="EMBL" id="OBQI01000001">
    <property type="protein sequence ID" value="SOC47394.1"/>
    <property type="molecule type" value="Genomic_DNA"/>
</dbReference>
<protein>
    <submittedName>
        <fullName evidence="3">Uncharacterized protein</fullName>
    </submittedName>
</protein>
<dbReference type="RefSeq" id="WP_097193664.1">
    <property type="nucleotide sequence ID" value="NZ_OBQI01000001.1"/>
</dbReference>
<evidence type="ECO:0000313" key="4">
    <source>
        <dbReference type="Proteomes" id="UP000219435"/>
    </source>
</evidence>
<feature type="region of interest" description="Disordered" evidence="1">
    <location>
        <begin position="109"/>
        <end position="130"/>
    </location>
</feature>
<dbReference type="OrthoDB" id="3827100at2"/>
<organism evidence="3 4">
    <name type="scientific">Blastococcus aggregatus</name>
    <dbReference type="NCBI Taxonomy" id="38502"/>
    <lineage>
        <taxon>Bacteria</taxon>
        <taxon>Bacillati</taxon>
        <taxon>Actinomycetota</taxon>
        <taxon>Actinomycetes</taxon>
        <taxon>Geodermatophilales</taxon>
        <taxon>Geodermatophilaceae</taxon>
        <taxon>Blastococcus</taxon>
    </lineage>
</organism>
<keyword evidence="2" id="KW-0472">Membrane</keyword>
<keyword evidence="2" id="KW-0812">Transmembrane</keyword>
<keyword evidence="4" id="KW-1185">Reference proteome</keyword>
<proteinExistence type="predicted"/>
<dbReference type="AlphaFoldDB" id="A0A285UZT3"/>
<evidence type="ECO:0000256" key="1">
    <source>
        <dbReference type="SAM" id="MobiDB-lite"/>
    </source>
</evidence>
<feature type="compositionally biased region" description="Low complexity" evidence="1">
    <location>
        <begin position="193"/>
        <end position="203"/>
    </location>
</feature>
<name>A0A285UZT3_9ACTN</name>
<gene>
    <name evidence="3" type="ORF">SAMN05660748_0793</name>
</gene>
<feature type="transmembrane region" description="Helical" evidence="2">
    <location>
        <begin position="32"/>
        <end position="50"/>
    </location>
</feature>
<evidence type="ECO:0000256" key="2">
    <source>
        <dbReference type="SAM" id="Phobius"/>
    </source>
</evidence>
<sequence length="217" mass="21788">MLVRSALVVVLGAAAALAVVGALALRIPGLVALMVAAALVGATTAGMVSEAPGARRGAALDAGVRAAGWTAGALLVLAGLSALAGALVAVLVGAVVAGAVVGVRLRRSGAQQGRTQRPAPVRPLPVRTDGPTLLMPPVGGLSTRALGDEWLRSTVLLTARLDPVVRRALVGRREMVLDELERRDPDGFARWLADGPAPGSDPAAHVRDLPAAGTEAA</sequence>
<feature type="region of interest" description="Disordered" evidence="1">
    <location>
        <begin position="192"/>
        <end position="217"/>
    </location>
</feature>